<gene>
    <name evidence="5" type="ORF">SPIROBIBN47_290091</name>
</gene>
<dbReference type="GO" id="GO:0003700">
    <property type="term" value="F:DNA-binding transcription factor activity"/>
    <property type="evidence" value="ECO:0007669"/>
    <property type="project" value="TreeGrafter"/>
</dbReference>
<dbReference type="PANTHER" id="PTHR30146:SF109">
    <property type="entry name" value="HTH-TYPE TRANSCRIPTIONAL REGULATOR GALS"/>
    <property type="match status" value="1"/>
</dbReference>
<evidence type="ECO:0000256" key="2">
    <source>
        <dbReference type="ARBA" id="ARBA00023125"/>
    </source>
</evidence>
<evidence type="ECO:0000256" key="3">
    <source>
        <dbReference type="ARBA" id="ARBA00023163"/>
    </source>
</evidence>
<dbReference type="Pfam" id="PF00532">
    <property type="entry name" value="Peripla_BP_1"/>
    <property type="match status" value="1"/>
</dbReference>
<keyword evidence="1" id="KW-0805">Transcription regulation</keyword>
<sequence length="329" mass="36353">MVTIIDVAKAAGVSPSTVSHVLNGKRPISDATKKRVHDAIVALGYEPNPNAQALRSTSSGIIAFYASDITEVFSTLIIQGAERICRENNYYMIFASGVEFNNDIAEAMHFLKRRRIDGLIVSFGIRKRIENRLPKALDFPVVSINARVSDDIPSIQPDDYSGGREAARYLLQRGAKNPAIIGGPESRLASEERIQGFVDEMAAQSIPFDRDKMIVYGDFSFDSGRTCMATLLQRDRSIDAVFCANDYMAAGAITEAQKQNIAIPQQLRIVGYDNREFDWFWPIPITTFSLPLAEMGEKGASTLIRMIKGEKPEPFHVVIPSSLVTRASS</sequence>
<proteinExistence type="predicted"/>
<evidence type="ECO:0000259" key="4">
    <source>
        <dbReference type="PROSITE" id="PS50932"/>
    </source>
</evidence>
<feature type="domain" description="HTH lacI-type" evidence="4">
    <location>
        <begin position="2"/>
        <end position="56"/>
    </location>
</feature>
<keyword evidence="3" id="KW-0804">Transcription</keyword>
<dbReference type="AlphaFoldDB" id="A0A3P3XJ95"/>
<protein>
    <submittedName>
        <fullName evidence="5">Transcriptional regulator, LacI family</fullName>
    </submittedName>
</protein>
<reference evidence="5" key="1">
    <citation type="submission" date="2017-02" db="EMBL/GenBank/DDBJ databases">
        <authorList>
            <person name="Regsiter A."/>
            <person name="William W."/>
        </authorList>
    </citation>
    <scope>NUCLEOTIDE SEQUENCE</scope>
    <source>
        <strain evidence="5">Bib</strain>
    </source>
</reference>
<dbReference type="Pfam" id="PF00356">
    <property type="entry name" value="LacI"/>
    <property type="match status" value="1"/>
</dbReference>
<dbReference type="EMBL" id="FWDM01000022">
    <property type="protein sequence ID" value="SLM13519.1"/>
    <property type="molecule type" value="Genomic_DNA"/>
</dbReference>
<dbReference type="PRINTS" id="PR00036">
    <property type="entry name" value="HTHLACI"/>
</dbReference>
<dbReference type="SMART" id="SM00354">
    <property type="entry name" value="HTH_LACI"/>
    <property type="match status" value="1"/>
</dbReference>
<dbReference type="CDD" id="cd06288">
    <property type="entry name" value="PBP1_sucrose_transcription_regulator"/>
    <property type="match status" value="1"/>
</dbReference>
<dbReference type="SUPFAM" id="SSF47413">
    <property type="entry name" value="lambda repressor-like DNA-binding domains"/>
    <property type="match status" value="1"/>
</dbReference>
<dbReference type="InterPro" id="IPR000843">
    <property type="entry name" value="HTH_LacI"/>
</dbReference>
<dbReference type="GO" id="GO:0000976">
    <property type="term" value="F:transcription cis-regulatory region binding"/>
    <property type="evidence" value="ECO:0007669"/>
    <property type="project" value="TreeGrafter"/>
</dbReference>
<dbReference type="InterPro" id="IPR028082">
    <property type="entry name" value="Peripla_BP_I"/>
</dbReference>
<dbReference type="PANTHER" id="PTHR30146">
    <property type="entry name" value="LACI-RELATED TRANSCRIPTIONAL REPRESSOR"/>
    <property type="match status" value="1"/>
</dbReference>
<dbReference type="PROSITE" id="PS50932">
    <property type="entry name" value="HTH_LACI_2"/>
    <property type="match status" value="1"/>
</dbReference>
<evidence type="ECO:0000313" key="5">
    <source>
        <dbReference type="EMBL" id="SLM13519.1"/>
    </source>
</evidence>
<name>A0A3P3XJ95_9SPIR</name>
<evidence type="ECO:0000256" key="1">
    <source>
        <dbReference type="ARBA" id="ARBA00023015"/>
    </source>
</evidence>
<organism evidence="5">
    <name type="scientific">uncultured spirochete</name>
    <dbReference type="NCBI Taxonomy" id="156406"/>
    <lineage>
        <taxon>Bacteria</taxon>
        <taxon>Pseudomonadati</taxon>
        <taxon>Spirochaetota</taxon>
        <taxon>Spirochaetia</taxon>
        <taxon>Spirochaetales</taxon>
        <taxon>environmental samples</taxon>
    </lineage>
</organism>
<dbReference type="PROSITE" id="PS00356">
    <property type="entry name" value="HTH_LACI_1"/>
    <property type="match status" value="1"/>
</dbReference>
<dbReference type="InterPro" id="IPR001761">
    <property type="entry name" value="Peripla_BP/Lac1_sug-bd_dom"/>
</dbReference>
<dbReference type="Gene3D" id="3.40.50.2300">
    <property type="match status" value="2"/>
</dbReference>
<dbReference type="SUPFAM" id="SSF53822">
    <property type="entry name" value="Periplasmic binding protein-like I"/>
    <property type="match status" value="1"/>
</dbReference>
<dbReference type="Gene3D" id="1.10.260.40">
    <property type="entry name" value="lambda repressor-like DNA-binding domains"/>
    <property type="match status" value="1"/>
</dbReference>
<keyword evidence="2" id="KW-0238">DNA-binding</keyword>
<accession>A0A3P3XJ95</accession>
<dbReference type="CDD" id="cd01392">
    <property type="entry name" value="HTH_LacI"/>
    <property type="match status" value="1"/>
</dbReference>
<dbReference type="InterPro" id="IPR010982">
    <property type="entry name" value="Lambda_DNA-bd_dom_sf"/>
</dbReference>